<dbReference type="RefSeq" id="WP_404539234.1">
    <property type="nucleotide sequence ID" value="NZ_JADIKL010000005.1"/>
</dbReference>
<accession>A0ABW8KGG9</accession>
<name>A0ABW8KGG9_9GAMM</name>
<protein>
    <submittedName>
        <fullName evidence="2">Uncharacterized protein</fullName>
    </submittedName>
</protein>
<feature type="chain" id="PRO_5046953288" evidence="1">
    <location>
        <begin position="19"/>
        <end position="130"/>
    </location>
</feature>
<keyword evidence="3" id="KW-1185">Reference proteome</keyword>
<reference evidence="2 3" key="1">
    <citation type="submission" date="2020-10" db="EMBL/GenBank/DDBJ databases">
        <title>Phylogeny of dyella-like bacteria.</title>
        <authorList>
            <person name="Fu J."/>
        </authorList>
    </citation>
    <scope>NUCLEOTIDE SEQUENCE [LARGE SCALE GENOMIC DNA]</scope>
    <source>
        <strain evidence="2 3">DKC-1</strain>
    </source>
</reference>
<gene>
    <name evidence="2" type="ORF">ISP14_10490</name>
</gene>
<dbReference type="Proteomes" id="UP001620397">
    <property type="component" value="Unassembled WGS sequence"/>
</dbReference>
<dbReference type="EMBL" id="JADIKL010000005">
    <property type="protein sequence ID" value="MFK2931220.1"/>
    <property type="molecule type" value="Genomic_DNA"/>
</dbReference>
<sequence length="130" mass="13806">MVRICLLLLLITAPAAFAADVTFADAKTWADRDEGSLSAEQQQALARSQAPVVQAAMSSCLGANGPKPFSFVVVVELDSAGKVLKTWRSDDSKMAGCFQGMAAKAKLFSPPKSPFYSSFEMDLPASAISR</sequence>
<evidence type="ECO:0000313" key="3">
    <source>
        <dbReference type="Proteomes" id="UP001620397"/>
    </source>
</evidence>
<proteinExistence type="predicted"/>
<evidence type="ECO:0000256" key="1">
    <source>
        <dbReference type="SAM" id="SignalP"/>
    </source>
</evidence>
<feature type="signal peptide" evidence="1">
    <location>
        <begin position="1"/>
        <end position="18"/>
    </location>
</feature>
<keyword evidence="1" id="KW-0732">Signal</keyword>
<organism evidence="2 3">
    <name type="scientific">Dyella agri</name>
    <dbReference type="NCBI Taxonomy" id="1926869"/>
    <lineage>
        <taxon>Bacteria</taxon>
        <taxon>Pseudomonadati</taxon>
        <taxon>Pseudomonadota</taxon>
        <taxon>Gammaproteobacteria</taxon>
        <taxon>Lysobacterales</taxon>
        <taxon>Rhodanobacteraceae</taxon>
        <taxon>Dyella</taxon>
    </lineage>
</organism>
<comment type="caution">
    <text evidence="2">The sequence shown here is derived from an EMBL/GenBank/DDBJ whole genome shotgun (WGS) entry which is preliminary data.</text>
</comment>
<evidence type="ECO:0000313" key="2">
    <source>
        <dbReference type="EMBL" id="MFK2931220.1"/>
    </source>
</evidence>